<dbReference type="RefSeq" id="WP_007646672.1">
    <property type="nucleotide sequence ID" value="NZ_JBKEDQ010000069.1"/>
</dbReference>
<evidence type="ECO:0000313" key="1">
    <source>
        <dbReference type="EMBL" id="EMQ96508.1"/>
    </source>
</evidence>
<accession>M7NDB8</accession>
<dbReference type="AlphaFoldDB" id="M7NDB8"/>
<comment type="caution">
    <text evidence="1">The sequence shown here is derived from an EMBL/GenBank/DDBJ whole genome shotgun (WGS) entry which is preliminary data.</text>
</comment>
<dbReference type="Proteomes" id="UP000012024">
    <property type="component" value="Unassembled WGS sequence"/>
</dbReference>
<reference evidence="1 2" key="1">
    <citation type="submission" date="2012-12" db="EMBL/GenBank/DDBJ databases">
        <title>Genome assembly of Formosa sp. AK20.</title>
        <authorList>
            <person name="Kumar R."/>
            <person name="Khatri I."/>
            <person name="Vaidya B."/>
            <person name="Subramanian S."/>
            <person name="Pinnaka A."/>
        </authorList>
    </citation>
    <scope>NUCLEOTIDE SEQUENCE [LARGE SCALE GENOMIC DNA]</scope>
    <source>
        <strain evidence="1 2">AK20</strain>
    </source>
</reference>
<dbReference type="EMBL" id="ANLA01000003">
    <property type="protein sequence ID" value="EMQ96508.1"/>
    <property type="molecule type" value="Genomic_DNA"/>
</dbReference>
<keyword evidence="2" id="KW-1185">Reference proteome</keyword>
<gene>
    <name evidence="1" type="ORF">D778_01489</name>
</gene>
<sequence>MKRYTNSQKTDVDTKIYISIDHLKKGQYELRILLNNKIIKSVTIIK</sequence>
<protein>
    <submittedName>
        <fullName evidence="1">Uncharacterized protein</fullName>
    </submittedName>
</protein>
<evidence type="ECO:0000313" key="2">
    <source>
        <dbReference type="Proteomes" id="UP000012024"/>
    </source>
</evidence>
<proteinExistence type="predicted"/>
<name>M7NDB8_9FLAO</name>
<organism evidence="1 2">
    <name type="scientific">Xanthomarina gelatinilytica</name>
    <dbReference type="NCBI Taxonomy" id="1137281"/>
    <lineage>
        <taxon>Bacteria</taxon>
        <taxon>Pseudomonadati</taxon>
        <taxon>Bacteroidota</taxon>
        <taxon>Flavobacteriia</taxon>
        <taxon>Flavobacteriales</taxon>
        <taxon>Flavobacteriaceae</taxon>
        <taxon>Xanthomarina</taxon>
    </lineage>
</organism>